<comment type="caution">
    <text evidence="3">The sequence shown here is derived from an EMBL/GenBank/DDBJ whole genome shotgun (WGS) entry which is preliminary data.</text>
</comment>
<protein>
    <submittedName>
        <fullName evidence="3">Uncharacterized protein</fullName>
    </submittedName>
</protein>
<dbReference type="AlphaFoldDB" id="A0A420J4L3"/>
<accession>A0A420J4L3</accession>
<sequence length="242" mass="25175">MHTTSFIVLILTTLAEARFGQENGNGAIEKITALGDLGKPGQAATLAGGSIGLLLAAANPCKKLERADEIVDALGDSERVIEAARGLAAAEINFNPFATSVPNICAEPSLPKTEALRGVVPLIDPAVVGNEIENRNSAESVKTPFDAKGLSQADVMVAHGFSNFTAVKLDGTKVDSKSLDVAKTNGGATSSSVDKKIDDKKENEKDNNDSKASSAASSKDDEKNENDSKDSSVASSKDDEKD</sequence>
<feature type="signal peptide" evidence="2">
    <location>
        <begin position="1"/>
        <end position="17"/>
    </location>
</feature>
<feature type="non-terminal residue" evidence="3">
    <location>
        <position position="242"/>
    </location>
</feature>
<feature type="compositionally biased region" description="Basic and acidic residues" evidence="1">
    <location>
        <begin position="218"/>
        <end position="242"/>
    </location>
</feature>
<evidence type="ECO:0000313" key="4">
    <source>
        <dbReference type="Proteomes" id="UP000285326"/>
    </source>
</evidence>
<feature type="region of interest" description="Disordered" evidence="1">
    <location>
        <begin position="181"/>
        <end position="242"/>
    </location>
</feature>
<proteinExistence type="predicted"/>
<name>A0A420J4L3_9PEZI</name>
<organism evidence="3 4">
    <name type="scientific">Golovinomyces cichoracearum</name>
    <dbReference type="NCBI Taxonomy" id="62708"/>
    <lineage>
        <taxon>Eukaryota</taxon>
        <taxon>Fungi</taxon>
        <taxon>Dikarya</taxon>
        <taxon>Ascomycota</taxon>
        <taxon>Pezizomycotina</taxon>
        <taxon>Leotiomycetes</taxon>
        <taxon>Erysiphales</taxon>
        <taxon>Erysiphaceae</taxon>
        <taxon>Golovinomyces</taxon>
    </lineage>
</organism>
<feature type="compositionally biased region" description="Basic and acidic residues" evidence="1">
    <location>
        <begin position="193"/>
        <end position="209"/>
    </location>
</feature>
<dbReference type="EMBL" id="MCBS01017974">
    <property type="protein sequence ID" value="RKF81718.1"/>
    <property type="molecule type" value="Genomic_DNA"/>
</dbReference>
<feature type="chain" id="PRO_5019087811" evidence="2">
    <location>
        <begin position="18"/>
        <end position="242"/>
    </location>
</feature>
<gene>
    <name evidence="3" type="ORF">GcM1_179010</name>
</gene>
<keyword evidence="2" id="KW-0732">Signal</keyword>
<dbReference type="Proteomes" id="UP000285326">
    <property type="component" value="Unassembled WGS sequence"/>
</dbReference>
<evidence type="ECO:0000313" key="3">
    <source>
        <dbReference type="EMBL" id="RKF81718.1"/>
    </source>
</evidence>
<reference evidence="3 4" key="1">
    <citation type="journal article" date="2018" name="BMC Genomics">
        <title>Comparative genome analyses reveal sequence features reflecting distinct modes of host-adaptation between dicot and monocot powdery mildew.</title>
        <authorList>
            <person name="Wu Y."/>
            <person name="Ma X."/>
            <person name="Pan Z."/>
            <person name="Kale S.D."/>
            <person name="Song Y."/>
            <person name="King H."/>
            <person name="Zhang Q."/>
            <person name="Presley C."/>
            <person name="Deng X."/>
            <person name="Wei C.I."/>
            <person name="Xiao S."/>
        </authorList>
    </citation>
    <scope>NUCLEOTIDE SEQUENCE [LARGE SCALE GENOMIC DNA]</scope>
    <source>
        <strain evidence="3">UMSG1</strain>
    </source>
</reference>
<evidence type="ECO:0000256" key="1">
    <source>
        <dbReference type="SAM" id="MobiDB-lite"/>
    </source>
</evidence>
<evidence type="ECO:0000256" key="2">
    <source>
        <dbReference type="SAM" id="SignalP"/>
    </source>
</evidence>